<feature type="region of interest" description="Disordered" evidence="2">
    <location>
        <begin position="21"/>
        <end position="45"/>
    </location>
</feature>
<evidence type="ECO:0000256" key="1">
    <source>
        <dbReference type="SAM" id="Coils"/>
    </source>
</evidence>
<dbReference type="KEGG" id="tet:TTHERM_00125330"/>
<proteinExistence type="predicted"/>
<organism evidence="3 4">
    <name type="scientific">Tetrahymena thermophila (strain SB210)</name>
    <dbReference type="NCBI Taxonomy" id="312017"/>
    <lineage>
        <taxon>Eukaryota</taxon>
        <taxon>Sar</taxon>
        <taxon>Alveolata</taxon>
        <taxon>Ciliophora</taxon>
        <taxon>Intramacronucleata</taxon>
        <taxon>Oligohymenophorea</taxon>
        <taxon>Hymenostomatida</taxon>
        <taxon>Tetrahymenina</taxon>
        <taxon>Tetrahymenidae</taxon>
        <taxon>Tetrahymena</taxon>
    </lineage>
</organism>
<evidence type="ECO:0000313" key="4">
    <source>
        <dbReference type="Proteomes" id="UP000009168"/>
    </source>
</evidence>
<protein>
    <submittedName>
        <fullName evidence="3">Uncharacterized protein</fullName>
    </submittedName>
</protein>
<accession>I7M7T6</accession>
<gene>
    <name evidence="3" type="ORF">TTHERM_00125330</name>
</gene>
<feature type="compositionally biased region" description="Basic and acidic residues" evidence="2">
    <location>
        <begin position="162"/>
        <end position="174"/>
    </location>
</feature>
<sequence>MLQMVYCYQYVPIPQYSQNKSLESSQNQDPISVQGIPDAGKNSAQSDQYNMNNQNNEVYDHKSTCHPINDYRTYFQNPTQQKEVNLYNPRMMYCMPQYMQYYTNQNLNYPQQCYQIIQTGSQQYQIGLNSQNNSNYQNSFTNEIRNQPTQYTGQQIPPQEQQSHDKQKSPSIFSHEDNAKTILNKQIKIDQNRENSNYFINKNIIAFHENIASKQMELLNSARIDEDYEIEQDNKYEFTQDRSIIKKNVIQQTKKEEEQASLNIQQPINQGVFKLFKKPQIQSSSISENSISSFDKINILNSQNEKNLNSIIFPEQNWQKEDIKQEFYYLQSNDEFQKNNKEGDIKKKITFKQNFSPQKVELIQKEKVNKNQLKANQQNIQANNFRLTPDQLQIKNQNCAIIKNEDYEKYSDQQCKTYNLDERFDELEHFLPNLSKHEIQNEKIVDKISKNIKKSKSELSVSVKQSAQRKLNSKKVIQNSKQKIEKIHKIHQQAQAKNEASQQQIQENKLTATKQKLAKKYDQPQDSSKKLKFKNINEQWQKEQQQLMFPAKFQSKQSKINELNLSKAPIDICNQNPLSIKINQNHSCDHVLEQQNDDLKYSEPNQNNICDFQNSNQLIDGSYLNQVNNILSQQKKEKQIQKSEQELQKSQDSEQNEYLIKDYLKIQKSNSGDDDNDQAKRTRIIFSKNLLNNSNNDNSSAIKGLRVLKEDIDQCEFQLSSDIPNQTIQFQCKQQKNCENQQNQDNKNSMISKENLQIKNLIIDANQKEHQQESISENPIEIEIEDLDSQVDDDQIFQDNQHQQSSQEDEDNQMSKVAIGNASKNILKAFQKYISNHEKFSQCTISSLNRMYQRNTLSNLLLIKIYLNQRYKKLMNEFIESYAQDWLIQSKVQNLEIHLKILEELKNNNVSILKTKKKKYQRKKITEFNNHAKRKNSQQSNKTATINEN</sequence>
<dbReference type="GeneID" id="7841035"/>
<dbReference type="EMBL" id="GG662699">
    <property type="protein sequence ID" value="EAR95967.2"/>
    <property type="molecule type" value="Genomic_DNA"/>
</dbReference>
<feature type="coiled-coil region" evidence="1">
    <location>
        <begin position="624"/>
        <end position="653"/>
    </location>
</feature>
<dbReference type="InParanoid" id="I7M7T6"/>
<feature type="coiled-coil region" evidence="1">
    <location>
        <begin position="477"/>
        <end position="511"/>
    </location>
</feature>
<feature type="region of interest" description="Disordered" evidence="2">
    <location>
        <begin position="150"/>
        <end position="174"/>
    </location>
</feature>
<dbReference type="AlphaFoldDB" id="I7M7T6"/>
<keyword evidence="1" id="KW-0175">Coiled coil</keyword>
<name>I7M7T6_TETTS</name>
<dbReference type="RefSeq" id="XP_001016212.2">
    <property type="nucleotide sequence ID" value="XM_001016212.2"/>
</dbReference>
<reference evidence="4" key="1">
    <citation type="journal article" date="2006" name="PLoS Biol.">
        <title>Macronuclear genome sequence of the ciliate Tetrahymena thermophila, a model eukaryote.</title>
        <authorList>
            <person name="Eisen J.A."/>
            <person name="Coyne R.S."/>
            <person name="Wu M."/>
            <person name="Wu D."/>
            <person name="Thiagarajan M."/>
            <person name="Wortman J.R."/>
            <person name="Badger J.H."/>
            <person name="Ren Q."/>
            <person name="Amedeo P."/>
            <person name="Jones K.M."/>
            <person name="Tallon L.J."/>
            <person name="Delcher A.L."/>
            <person name="Salzberg S.L."/>
            <person name="Silva J.C."/>
            <person name="Haas B.J."/>
            <person name="Majoros W.H."/>
            <person name="Farzad M."/>
            <person name="Carlton J.M."/>
            <person name="Smith R.K. Jr."/>
            <person name="Garg J."/>
            <person name="Pearlman R.E."/>
            <person name="Karrer K.M."/>
            <person name="Sun L."/>
            <person name="Manning G."/>
            <person name="Elde N.C."/>
            <person name="Turkewitz A.P."/>
            <person name="Asai D.J."/>
            <person name="Wilkes D.E."/>
            <person name="Wang Y."/>
            <person name="Cai H."/>
            <person name="Collins K."/>
            <person name="Stewart B.A."/>
            <person name="Lee S.R."/>
            <person name="Wilamowska K."/>
            <person name="Weinberg Z."/>
            <person name="Ruzzo W.L."/>
            <person name="Wloga D."/>
            <person name="Gaertig J."/>
            <person name="Frankel J."/>
            <person name="Tsao C.-C."/>
            <person name="Gorovsky M.A."/>
            <person name="Keeling P.J."/>
            <person name="Waller R.F."/>
            <person name="Patron N.J."/>
            <person name="Cherry J.M."/>
            <person name="Stover N.A."/>
            <person name="Krieger C.J."/>
            <person name="del Toro C."/>
            <person name="Ryder H.F."/>
            <person name="Williamson S.C."/>
            <person name="Barbeau R.A."/>
            <person name="Hamilton E.P."/>
            <person name="Orias E."/>
        </authorList>
    </citation>
    <scope>NUCLEOTIDE SEQUENCE [LARGE SCALE GENOMIC DNA]</scope>
    <source>
        <strain evidence="4">SB210</strain>
    </source>
</reference>
<dbReference type="Proteomes" id="UP000009168">
    <property type="component" value="Unassembled WGS sequence"/>
</dbReference>
<feature type="compositionally biased region" description="Polar residues" evidence="2">
    <location>
        <begin position="21"/>
        <end position="31"/>
    </location>
</feature>
<evidence type="ECO:0000256" key="2">
    <source>
        <dbReference type="SAM" id="MobiDB-lite"/>
    </source>
</evidence>
<feature type="compositionally biased region" description="Polar residues" evidence="2">
    <location>
        <begin position="150"/>
        <end position="161"/>
    </location>
</feature>
<evidence type="ECO:0000313" key="3">
    <source>
        <dbReference type="EMBL" id="EAR95967.2"/>
    </source>
</evidence>
<keyword evidence="4" id="KW-1185">Reference proteome</keyword>